<dbReference type="Proteomes" id="UP000582837">
    <property type="component" value="Unassembled WGS sequence"/>
</dbReference>
<sequence length="326" mass="34834">MIQRADGKAPTAPANRLSQEDLRAMAPIRAPRREIHVGLFVVLGLLALLTSLFALTDPGTFRGRYHVYTMVQDAGGIRKGDPVRMKGVNIGRIRDFEIGTNGVRVAMEMEKEFMVPADSKISIVSGGLLQSMVAVVEPGTSRERVPDGAVLPNVDQPTLSQSAESIAAKGDSVLLRAQRLLSDQTINAVGGSAQDMQALLKQLTLLAAEQRVQLTQLTTSLQSAARGIEGTARSVQATASQPELARAIARTDSLSIKLDAASGSLQAAAQSMASFSGRIDRGEGTLGKLTQDDQLYTNLNAAVTSLNELTADIKANPRRYINVRVF</sequence>
<evidence type="ECO:0000259" key="2">
    <source>
        <dbReference type="Pfam" id="PF02470"/>
    </source>
</evidence>
<name>A0A841H0Q0_9BACT</name>
<keyword evidence="1" id="KW-0472">Membrane</keyword>
<dbReference type="PANTHER" id="PTHR33371:SF4">
    <property type="entry name" value="INTERMEMBRANE PHOSPHOLIPID TRANSPORT SYSTEM BINDING PROTEIN MLAD"/>
    <property type="match status" value="1"/>
</dbReference>
<gene>
    <name evidence="3" type="ORF">HNQ61_003200</name>
</gene>
<dbReference type="EMBL" id="JACHIA010000009">
    <property type="protein sequence ID" value="MBB6071572.1"/>
    <property type="molecule type" value="Genomic_DNA"/>
</dbReference>
<feature type="domain" description="Mce/MlaD" evidence="2">
    <location>
        <begin position="65"/>
        <end position="138"/>
    </location>
</feature>
<protein>
    <submittedName>
        <fullName evidence="3">Phospholipid/cholesterol/gamma-HCH transport system substrate-binding protein</fullName>
    </submittedName>
</protein>
<evidence type="ECO:0000256" key="1">
    <source>
        <dbReference type="SAM" id="Phobius"/>
    </source>
</evidence>
<dbReference type="InterPro" id="IPR003399">
    <property type="entry name" value="Mce/MlaD"/>
</dbReference>
<keyword evidence="4" id="KW-1185">Reference proteome</keyword>
<evidence type="ECO:0000313" key="3">
    <source>
        <dbReference type="EMBL" id="MBB6071572.1"/>
    </source>
</evidence>
<evidence type="ECO:0000313" key="4">
    <source>
        <dbReference type="Proteomes" id="UP000582837"/>
    </source>
</evidence>
<dbReference type="AlphaFoldDB" id="A0A841H0Q0"/>
<organism evidence="3 4">
    <name type="scientific">Longimicrobium terrae</name>
    <dbReference type="NCBI Taxonomy" id="1639882"/>
    <lineage>
        <taxon>Bacteria</taxon>
        <taxon>Pseudomonadati</taxon>
        <taxon>Gemmatimonadota</taxon>
        <taxon>Longimicrobiia</taxon>
        <taxon>Longimicrobiales</taxon>
        <taxon>Longimicrobiaceae</taxon>
        <taxon>Longimicrobium</taxon>
    </lineage>
</organism>
<proteinExistence type="predicted"/>
<dbReference type="Pfam" id="PF02470">
    <property type="entry name" value="MlaD"/>
    <property type="match status" value="1"/>
</dbReference>
<dbReference type="PANTHER" id="PTHR33371">
    <property type="entry name" value="INTERMEMBRANE PHOSPHOLIPID TRANSPORT SYSTEM BINDING PROTEIN MLAD-RELATED"/>
    <property type="match status" value="1"/>
</dbReference>
<accession>A0A841H0Q0</accession>
<dbReference type="RefSeq" id="WP_170034935.1">
    <property type="nucleotide sequence ID" value="NZ_JABDTL010000001.1"/>
</dbReference>
<comment type="caution">
    <text evidence="3">The sequence shown here is derived from an EMBL/GenBank/DDBJ whole genome shotgun (WGS) entry which is preliminary data.</text>
</comment>
<reference evidence="3 4" key="1">
    <citation type="submission" date="2020-08" db="EMBL/GenBank/DDBJ databases">
        <title>Genomic Encyclopedia of Type Strains, Phase IV (KMG-IV): sequencing the most valuable type-strain genomes for metagenomic binning, comparative biology and taxonomic classification.</title>
        <authorList>
            <person name="Goeker M."/>
        </authorList>
    </citation>
    <scope>NUCLEOTIDE SEQUENCE [LARGE SCALE GENOMIC DNA]</scope>
    <source>
        <strain evidence="3 4">DSM 29007</strain>
    </source>
</reference>
<keyword evidence="1" id="KW-1133">Transmembrane helix</keyword>
<keyword evidence="1" id="KW-0812">Transmembrane</keyword>
<dbReference type="InterPro" id="IPR052336">
    <property type="entry name" value="MlaD_Phospholipid_Transporter"/>
</dbReference>
<feature type="transmembrane region" description="Helical" evidence="1">
    <location>
        <begin position="35"/>
        <end position="55"/>
    </location>
</feature>